<evidence type="ECO:0000313" key="9">
    <source>
        <dbReference type="EMBL" id="NDV29241.1"/>
    </source>
</evidence>
<comment type="subcellular location">
    <subcellularLocation>
        <location evidence="2">Cytoplasm</location>
    </subcellularLocation>
    <subcellularLocation>
        <location evidence="1">Nucleus</location>
    </subcellularLocation>
</comment>
<evidence type="ECO:0000256" key="7">
    <source>
        <dbReference type="SAM" id="MobiDB-lite"/>
    </source>
</evidence>
<dbReference type="GO" id="GO:0005829">
    <property type="term" value="C:cytosol"/>
    <property type="evidence" value="ECO:0007669"/>
    <property type="project" value="TreeGrafter"/>
</dbReference>
<name>A0A6B2KX71_9EUKA</name>
<dbReference type="InterPro" id="IPR016024">
    <property type="entry name" value="ARM-type_fold"/>
</dbReference>
<keyword evidence="4" id="KW-0963">Cytoplasm</keyword>
<protein>
    <recommendedName>
        <fullName evidence="8">Importin N-terminal domain-containing protein</fullName>
    </recommendedName>
</protein>
<dbReference type="AlphaFoldDB" id="A0A6B2KX71"/>
<reference evidence="9" key="1">
    <citation type="journal article" date="2020" name="J. Eukaryot. Microbiol.">
        <title>De novo Sequencing, Assembly and Annotation of the Transcriptome for the Free-Living Testate Amoeba Arcella intermedia.</title>
        <authorList>
            <person name="Ribeiro G.M."/>
            <person name="Porfirio-Sousa A.L."/>
            <person name="Maurer-Alcala X.X."/>
            <person name="Katz L.A."/>
            <person name="Lahr D.J.G."/>
        </authorList>
    </citation>
    <scope>NUCLEOTIDE SEQUENCE</scope>
</reference>
<feature type="region of interest" description="Disordered" evidence="7">
    <location>
        <begin position="859"/>
        <end position="883"/>
    </location>
</feature>
<dbReference type="GO" id="GO:0031267">
    <property type="term" value="F:small GTPase binding"/>
    <property type="evidence" value="ECO:0007669"/>
    <property type="project" value="InterPro"/>
</dbReference>
<sequence length="1009" mass="115128">MKGSPGFVATLFKLVGANDAPLDVRQAATILFKNLVHKRWHESEEDPLSDEEKAFVRSNLLQVLCMAPRLIEVQLGQVLFDVLKMDYPDKWPNLIPDLMQLISSQDPAKIRGALFCLHIIAKRFEYTSTLVEHKRTQFYLIIESTFPVLLKLFEYLAGQPMTEISMEMELLIIKIFWSSTQFGMAPSLLVEANFQPWINLFVFVLNRPVPTVAASLDAKERAKLLPWKQKAVISKIFERYVERFASPRKHDNQINIAFSKIFMDKYIIKLLETNINFLKNFGGGRFKLPSKLTTNLINYLNGCVFYAQTWKLIKPNLDMLLNSIIYPILYFGEEDLRVFQEDPQEFIRLEVDINIEISSPKSSVLGFLGNIVKVRGNEFLDYFMGFFNTLITRYQSTSIEHRSLADKYTAILAIGHFSYVLLKSEKHKPSLEEFLTNHVFPELLSPHAFLKARAIWVFGRFYSLKFKNENNYLQAIQIVINSLTDKCLPINIFSAIALQQFLKTKAVRPMIEKIVPQLIETLLNLMNQIDSDDLVGALKTLIENFGTQIQELIPNITAKLVEQYQKLLSKGDELFDEDDQAGLLAAMEYLQAIITILDNVKSEPTIMSKVEPILLPVLYNVSPSIVDLFSDYIQIITYLTYFGNISDGLWKLFEMLTDIYFSWGNDYLEDFLAPFDNFISRGTDRFLSGPPGNAAFETGYLGRICKIFQMAIEDVNGGNSNAVSACALMEVVLVYCRGRVDPIVPTIIELILKRLKLTDSPYLTVSLLELLANTLYYNPLLALKTLEKHNAITDVFNCFISSLQHFKRRHEIKVVILGLSAILYVPLAQWPSTLRPFAKSMVVLSMNLCKKYANFKTHQAHSDSPSEESGMEDEEFDEDSDLDPEALGLTTEEFKSIKKDLENLNRPYGDDEDVAPDVMSGAIMNKLAELYADEESEDSVEEGDFSSKIDEVDELLFFLQAFRNLETQEVVAYHELLATFTTEEQDTLKELANKANEKATTVNDKDKAL</sequence>
<dbReference type="PANTHER" id="PTHR10997">
    <property type="entry name" value="IMPORTIN-7, 8, 11"/>
    <property type="match status" value="1"/>
</dbReference>
<dbReference type="InterPro" id="IPR011989">
    <property type="entry name" value="ARM-like"/>
</dbReference>
<evidence type="ECO:0000256" key="6">
    <source>
        <dbReference type="ARBA" id="ARBA00023242"/>
    </source>
</evidence>
<dbReference type="Pfam" id="PF08389">
    <property type="entry name" value="Xpo1"/>
    <property type="match status" value="1"/>
</dbReference>
<dbReference type="PROSITE" id="PS50166">
    <property type="entry name" value="IMPORTIN_B_NT"/>
    <property type="match status" value="1"/>
</dbReference>
<dbReference type="Pfam" id="PF03810">
    <property type="entry name" value="IBN_N"/>
    <property type="match status" value="1"/>
</dbReference>
<dbReference type="EMBL" id="GIBP01000272">
    <property type="protein sequence ID" value="NDV29241.1"/>
    <property type="molecule type" value="Transcribed_RNA"/>
</dbReference>
<dbReference type="Gene3D" id="1.25.10.10">
    <property type="entry name" value="Leucine-rich Repeat Variant"/>
    <property type="match status" value="1"/>
</dbReference>
<dbReference type="InterPro" id="IPR013598">
    <property type="entry name" value="Exportin-1/Importin-b-like"/>
</dbReference>
<organism evidence="9">
    <name type="scientific">Arcella intermedia</name>
    <dbReference type="NCBI Taxonomy" id="1963864"/>
    <lineage>
        <taxon>Eukaryota</taxon>
        <taxon>Amoebozoa</taxon>
        <taxon>Tubulinea</taxon>
        <taxon>Elardia</taxon>
        <taxon>Arcellinida</taxon>
        <taxon>Sphaerothecina</taxon>
        <taxon>Arcellidae</taxon>
        <taxon>Arcella</taxon>
    </lineage>
</organism>
<evidence type="ECO:0000256" key="4">
    <source>
        <dbReference type="ARBA" id="ARBA00022490"/>
    </source>
</evidence>
<feature type="compositionally biased region" description="Acidic residues" evidence="7">
    <location>
        <begin position="865"/>
        <end position="883"/>
    </location>
</feature>
<evidence type="ECO:0000256" key="5">
    <source>
        <dbReference type="ARBA" id="ARBA00022927"/>
    </source>
</evidence>
<proteinExistence type="predicted"/>
<feature type="domain" description="Importin N-terminal" evidence="8">
    <location>
        <begin position="1"/>
        <end position="66"/>
    </location>
</feature>
<dbReference type="InterPro" id="IPR001494">
    <property type="entry name" value="Importin-beta_N"/>
</dbReference>
<keyword evidence="3" id="KW-0813">Transport</keyword>
<dbReference type="PANTHER" id="PTHR10997:SF18">
    <property type="entry name" value="D-IMPORTIN 7_RANBP7"/>
    <property type="match status" value="1"/>
</dbReference>
<dbReference type="GO" id="GO:0006606">
    <property type="term" value="P:protein import into nucleus"/>
    <property type="evidence" value="ECO:0007669"/>
    <property type="project" value="TreeGrafter"/>
</dbReference>
<accession>A0A6B2KX71</accession>
<keyword evidence="6" id="KW-0539">Nucleus</keyword>
<dbReference type="SUPFAM" id="SSF48371">
    <property type="entry name" value="ARM repeat"/>
    <property type="match status" value="1"/>
</dbReference>
<evidence type="ECO:0000256" key="2">
    <source>
        <dbReference type="ARBA" id="ARBA00004496"/>
    </source>
</evidence>
<evidence type="ECO:0000256" key="1">
    <source>
        <dbReference type="ARBA" id="ARBA00004123"/>
    </source>
</evidence>
<evidence type="ECO:0000256" key="3">
    <source>
        <dbReference type="ARBA" id="ARBA00022448"/>
    </source>
</evidence>
<keyword evidence="5" id="KW-0653">Protein transport</keyword>
<evidence type="ECO:0000259" key="8">
    <source>
        <dbReference type="PROSITE" id="PS50166"/>
    </source>
</evidence>
<dbReference type="GO" id="GO:0005635">
    <property type="term" value="C:nuclear envelope"/>
    <property type="evidence" value="ECO:0007669"/>
    <property type="project" value="TreeGrafter"/>
</dbReference>